<sequence length="43" mass="4482">MATEQLRWGVSPLCWTNDVLEDLGGDIPWIPACASAGGGLSGH</sequence>
<evidence type="ECO:0000313" key="2">
    <source>
        <dbReference type="Proteomes" id="UP000254387"/>
    </source>
</evidence>
<proteinExistence type="predicted"/>
<accession>A0A378APX4</accession>
<dbReference type="AlphaFoldDB" id="A0A378APX4"/>
<evidence type="ECO:0000313" key="1">
    <source>
        <dbReference type="EMBL" id="STV16868.1"/>
    </source>
</evidence>
<dbReference type="EMBL" id="UGMN01000004">
    <property type="protein sequence ID" value="STV16868.1"/>
    <property type="molecule type" value="Genomic_DNA"/>
</dbReference>
<name>A0A378APX4_KLEPN</name>
<reference evidence="1 2" key="1">
    <citation type="submission" date="2018-06" db="EMBL/GenBank/DDBJ databases">
        <authorList>
            <consortium name="Pathogen Informatics"/>
            <person name="Doyle S."/>
        </authorList>
    </citation>
    <scope>NUCLEOTIDE SEQUENCE [LARGE SCALE GENOMIC DNA]</scope>
    <source>
        <strain evidence="1 2">NCTC5053</strain>
    </source>
</reference>
<organism evidence="1 2">
    <name type="scientific">Klebsiella pneumoniae</name>
    <dbReference type="NCBI Taxonomy" id="573"/>
    <lineage>
        <taxon>Bacteria</taxon>
        <taxon>Pseudomonadati</taxon>
        <taxon>Pseudomonadota</taxon>
        <taxon>Gammaproteobacteria</taxon>
        <taxon>Enterobacterales</taxon>
        <taxon>Enterobacteriaceae</taxon>
        <taxon>Klebsiella/Raoultella group</taxon>
        <taxon>Klebsiella</taxon>
        <taxon>Klebsiella pneumoniae complex</taxon>
    </lineage>
</organism>
<gene>
    <name evidence="1" type="ORF">NCTC5053_02676</name>
</gene>
<dbReference type="Proteomes" id="UP000254387">
    <property type="component" value="Unassembled WGS sequence"/>
</dbReference>
<protein>
    <submittedName>
        <fullName evidence="1">Inosose dehydratase</fullName>
    </submittedName>
</protein>